<sequence length="127" mass="14169">MFEIFRKKTSIATNKLFRITLHIGRGSNTEMPAHLVGAFVPVFVGAIDHESAAIMAVKSLTKNGYEFIDIADGKIDELDPNKWNIFVSEAWSDYASIFPTQEKVLADLSNELFFTGPFSSYESNKTA</sequence>
<dbReference type="Proteomes" id="UP000643610">
    <property type="component" value="Unassembled WGS sequence"/>
</dbReference>
<protein>
    <submittedName>
        <fullName evidence="1">Uncharacterized protein</fullName>
    </submittedName>
</protein>
<dbReference type="RefSeq" id="WP_186890564.1">
    <property type="nucleotide sequence ID" value="NZ_JACOFU010000003.1"/>
</dbReference>
<evidence type="ECO:0000313" key="1">
    <source>
        <dbReference type="EMBL" id="MBC3831511.1"/>
    </source>
</evidence>
<accession>A0ABR6XPZ8</accession>
<name>A0ABR6XPZ8_9BURK</name>
<proteinExistence type="predicted"/>
<gene>
    <name evidence="1" type="ORF">H8K33_08315</name>
</gene>
<organism evidence="1 2">
    <name type="scientific">Undibacterium amnicola</name>
    <dbReference type="NCBI Taxonomy" id="1834038"/>
    <lineage>
        <taxon>Bacteria</taxon>
        <taxon>Pseudomonadati</taxon>
        <taxon>Pseudomonadota</taxon>
        <taxon>Betaproteobacteria</taxon>
        <taxon>Burkholderiales</taxon>
        <taxon>Oxalobacteraceae</taxon>
        <taxon>Undibacterium</taxon>
    </lineage>
</organism>
<keyword evidence="2" id="KW-1185">Reference proteome</keyword>
<evidence type="ECO:0000313" key="2">
    <source>
        <dbReference type="Proteomes" id="UP000643610"/>
    </source>
</evidence>
<comment type="caution">
    <text evidence="1">The sequence shown here is derived from an EMBL/GenBank/DDBJ whole genome shotgun (WGS) entry which is preliminary data.</text>
</comment>
<dbReference type="EMBL" id="JACOFU010000003">
    <property type="protein sequence ID" value="MBC3831511.1"/>
    <property type="molecule type" value="Genomic_DNA"/>
</dbReference>
<reference evidence="1 2" key="1">
    <citation type="submission" date="2020-08" db="EMBL/GenBank/DDBJ databases">
        <title>Novel species isolated from subtropical streams in China.</title>
        <authorList>
            <person name="Lu H."/>
        </authorList>
    </citation>
    <scope>NUCLEOTIDE SEQUENCE [LARGE SCALE GENOMIC DNA]</scope>
    <source>
        <strain evidence="1 2">KCTC 52442</strain>
    </source>
</reference>